<name>A0A5J4U4C1_9EUKA</name>
<proteinExistence type="predicted"/>
<dbReference type="EMBL" id="SNRW01020975">
    <property type="protein sequence ID" value="KAA6364990.1"/>
    <property type="molecule type" value="Genomic_DNA"/>
</dbReference>
<protein>
    <submittedName>
        <fullName evidence="1">Uncharacterized protein</fullName>
    </submittedName>
</protein>
<evidence type="ECO:0000313" key="1">
    <source>
        <dbReference type="EMBL" id="KAA6364990.1"/>
    </source>
</evidence>
<dbReference type="AlphaFoldDB" id="A0A5J4U4C1"/>
<gene>
    <name evidence="1" type="ORF">EZS28_039484</name>
</gene>
<organism evidence="1 2">
    <name type="scientific">Streblomastix strix</name>
    <dbReference type="NCBI Taxonomy" id="222440"/>
    <lineage>
        <taxon>Eukaryota</taxon>
        <taxon>Metamonada</taxon>
        <taxon>Preaxostyla</taxon>
        <taxon>Oxymonadida</taxon>
        <taxon>Streblomastigidae</taxon>
        <taxon>Streblomastix</taxon>
    </lineage>
</organism>
<dbReference type="Proteomes" id="UP000324800">
    <property type="component" value="Unassembled WGS sequence"/>
</dbReference>
<evidence type="ECO:0000313" key="2">
    <source>
        <dbReference type="Proteomes" id="UP000324800"/>
    </source>
</evidence>
<sequence>MMDKTLIIDGQESVGMFKSQPSKYAKFCCLSKTHRQFQLADVKSVSQTTVKSSQTSNDSRGYRTTQTIITYRVRFDFVNGQHFQPEIVMKPEEVQQIVQFFRSFNQGRQNVTPQSIPISYPQYYPVGTSETVYSLDAPYSYPAYPPQDPNIQNTHLDKSIIKKYANFEVT</sequence>
<reference evidence="1 2" key="1">
    <citation type="submission" date="2019-03" db="EMBL/GenBank/DDBJ databases">
        <title>Single cell metagenomics reveals metabolic interactions within the superorganism composed of flagellate Streblomastix strix and complex community of Bacteroidetes bacteria on its surface.</title>
        <authorList>
            <person name="Treitli S.C."/>
            <person name="Kolisko M."/>
            <person name="Husnik F."/>
            <person name="Keeling P."/>
            <person name="Hampl V."/>
        </authorList>
    </citation>
    <scope>NUCLEOTIDE SEQUENCE [LARGE SCALE GENOMIC DNA]</scope>
    <source>
        <strain evidence="1">ST1C</strain>
    </source>
</reference>
<accession>A0A5J4U4C1</accession>
<comment type="caution">
    <text evidence="1">The sequence shown here is derived from an EMBL/GenBank/DDBJ whole genome shotgun (WGS) entry which is preliminary data.</text>
</comment>